<gene>
    <name evidence="2" type="ORF">EUAN_04090</name>
</gene>
<dbReference type="InterPro" id="IPR012312">
    <property type="entry name" value="Hemerythrin-like"/>
</dbReference>
<dbReference type="RefSeq" id="WP_071061106.1">
    <property type="nucleotide sequence ID" value="NZ_MKIE01000001.1"/>
</dbReference>
<dbReference type="Pfam" id="PF01814">
    <property type="entry name" value="Hemerythrin"/>
    <property type="match status" value="1"/>
</dbReference>
<dbReference type="Gene3D" id="1.20.120.520">
    <property type="entry name" value="nmb1532 protein domain like"/>
    <property type="match status" value="1"/>
</dbReference>
<proteinExistence type="predicted"/>
<dbReference type="OrthoDB" id="9785474at2"/>
<dbReference type="PANTHER" id="PTHR39966">
    <property type="entry name" value="BLL2471 PROTEIN-RELATED"/>
    <property type="match status" value="1"/>
</dbReference>
<dbReference type="STRING" id="39480.EUAN_04090"/>
<keyword evidence="3" id="KW-1185">Reference proteome</keyword>
<dbReference type="GO" id="GO:0005886">
    <property type="term" value="C:plasma membrane"/>
    <property type="evidence" value="ECO:0007669"/>
    <property type="project" value="TreeGrafter"/>
</dbReference>
<feature type="domain" description="Hemerythrin-like" evidence="1">
    <location>
        <begin position="3"/>
        <end position="139"/>
    </location>
</feature>
<dbReference type="EMBL" id="MKIE01000001">
    <property type="protein sequence ID" value="OHW63545.1"/>
    <property type="molecule type" value="Genomic_DNA"/>
</dbReference>
<dbReference type="Proteomes" id="UP000180254">
    <property type="component" value="Unassembled WGS sequence"/>
</dbReference>
<organism evidence="2 3">
    <name type="scientific">Andreesenia angusta</name>
    <dbReference type="NCBI Taxonomy" id="39480"/>
    <lineage>
        <taxon>Bacteria</taxon>
        <taxon>Bacillati</taxon>
        <taxon>Bacillota</taxon>
        <taxon>Tissierellia</taxon>
        <taxon>Tissierellales</taxon>
        <taxon>Gottschalkiaceae</taxon>
        <taxon>Andreesenia</taxon>
    </lineage>
</organism>
<accession>A0A1S1VAM7</accession>
<dbReference type="PANTHER" id="PTHR39966:SF1">
    <property type="entry name" value="HEMERYTHRIN-LIKE DOMAIN-CONTAINING PROTEIN"/>
    <property type="match status" value="1"/>
</dbReference>
<sequence>MNSIDILKQEHVVIKKALAVIRAICLDLTKGASVPYEDMYSIIDFVRNYADKYHHAKEEDMLFLDMNAELKDKIGEGPVQGMLIEHNFGRGYMMDLEAALKAHSEGDYESILDIIANAMGYANLLSKHIHKEDNVIYTFAEKNLAKETLGKLDSQFEEIESSPESIAQREKYLGLVDALESKYLA</sequence>
<dbReference type="AlphaFoldDB" id="A0A1S1VAM7"/>
<evidence type="ECO:0000313" key="3">
    <source>
        <dbReference type="Proteomes" id="UP000180254"/>
    </source>
</evidence>
<protein>
    <submittedName>
        <fullName evidence="2">Hemerythrin HHE cation binding domain protein</fullName>
    </submittedName>
</protein>
<evidence type="ECO:0000259" key="1">
    <source>
        <dbReference type="Pfam" id="PF01814"/>
    </source>
</evidence>
<name>A0A1S1VAM7_9FIRM</name>
<evidence type="ECO:0000313" key="2">
    <source>
        <dbReference type="EMBL" id="OHW63545.1"/>
    </source>
</evidence>
<reference evidence="2 3" key="1">
    <citation type="submission" date="2016-09" db="EMBL/GenBank/DDBJ databases">
        <title>Genome sequence of Eubacterium angustum.</title>
        <authorList>
            <person name="Poehlein A."/>
            <person name="Daniel R."/>
        </authorList>
    </citation>
    <scope>NUCLEOTIDE SEQUENCE [LARGE SCALE GENOMIC DNA]</scope>
    <source>
        <strain evidence="2 3">DSM 1989</strain>
    </source>
</reference>
<comment type="caution">
    <text evidence="2">The sequence shown here is derived from an EMBL/GenBank/DDBJ whole genome shotgun (WGS) entry which is preliminary data.</text>
</comment>